<dbReference type="GO" id="GO:0032472">
    <property type="term" value="P:Golgi calcium ion transport"/>
    <property type="evidence" value="ECO:0007669"/>
    <property type="project" value="TreeGrafter"/>
</dbReference>
<gene>
    <name evidence="8" type="ORF">g.39653</name>
</gene>
<dbReference type="GO" id="GO:0032468">
    <property type="term" value="P:Golgi calcium ion homeostasis"/>
    <property type="evidence" value="ECO:0007669"/>
    <property type="project" value="TreeGrafter"/>
</dbReference>
<feature type="transmembrane region" description="Helical" evidence="6">
    <location>
        <begin position="304"/>
        <end position="325"/>
    </location>
</feature>
<feature type="transmembrane region" description="Helical" evidence="6">
    <location>
        <begin position="127"/>
        <end position="145"/>
    </location>
</feature>
<accession>A0A1B6J985</accession>
<dbReference type="GO" id="GO:0016020">
    <property type="term" value="C:membrane"/>
    <property type="evidence" value="ECO:0007669"/>
    <property type="project" value="UniProtKB-SubCell"/>
</dbReference>
<keyword evidence="6" id="KW-0732">Signal</keyword>
<dbReference type="PANTHER" id="PTHR12608">
    <property type="entry name" value="TRANSMEMBRANE PROTEIN HTP-1 RELATED"/>
    <property type="match status" value="1"/>
</dbReference>
<evidence type="ECO:0000256" key="4">
    <source>
        <dbReference type="ARBA" id="ARBA00022989"/>
    </source>
</evidence>
<evidence type="ECO:0000256" key="3">
    <source>
        <dbReference type="ARBA" id="ARBA00022692"/>
    </source>
</evidence>
<dbReference type="PROSITE" id="PS01214">
    <property type="entry name" value="UPF0016"/>
    <property type="match status" value="1"/>
</dbReference>
<evidence type="ECO:0000256" key="2">
    <source>
        <dbReference type="ARBA" id="ARBA00009190"/>
    </source>
</evidence>
<dbReference type="EMBL" id="GECU01012017">
    <property type="protein sequence ID" value="JAS95689.1"/>
    <property type="molecule type" value="Transcribed_RNA"/>
</dbReference>
<proteinExistence type="inferred from homology"/>
<protein>
    <recommendedName>
        <fullName evidence="6">GDT1 family protein</fullName>
    </recommendedName>
</protein>
<dbReference type="GO" id="GO:0015085">
    <property type="term" value="F:calcium ion transmembrane transporter activity"/>
    <property type="evidence" value="ECO:0007669"/>
    <property type="project" value="TreeGrafter"/>
</dbReference>
<reference evidence="8" key="1">
    <citation type="submission" date="2015-11" db="EMBL/GenBank/DDBJ databases">
        <title>De novo transcriptome assembly of four potential Pierce s Disease insect vectors from Arizona vineyards.</title>
        <authorList>
            <person name="Tassone E.E."/>
        </authorList>
    </citation>
    <scope>NUCLEOTIDE SEQUENCE</scope>
</reference>
<name>A0A1B6J985_9HEMI</name>
<dbReference type="InterPro" id="IPR049555">
    <property type="entry name" value="GDT1-like_CS"/>
</dbReference>
<dbReference type="GO" id="GO:0005794">
    <property type="term" value="C:Golgi apparatus"/>
    <property type="evidence" value="ECO:0007669"/>
    <property type="project" value="TreeGrafter"/>
</dbReference>
<feature type="chain" id="PRO_5017495685" description="GDT1 family protein" evidence="6">
    <location>
        <begin position="25"/>
        <end position="330"/>
    </location>
</feature>
<evidence type="ECO:0000313" key="8">
    <source>
        <dbReference type="EMBL" id="JAS95689.1"/>
    </source>
</evidence>
<feature type="transmembrane region" description="Helical" evidence="6">
    <location>
        <begin position="233"/>
        <end position="250"/>
    </location>
</feature>
<feature type="transmembrane region" description="Helical" evidence="6">
    <location>
        <begin position="57"/>
        <end position="75"/>
    </location>
</feature>
<comment type="subcellular location">
    <subcellularLocation>
        <location evidence="1 6">Membrane</location>
        <topology evidence="1 6">Multi-pass membrane protein</topology>
    </subcellularLocation>
</comment>
<evidence type="ECO:0000256" key="7">
    <source>
        <dbReference type="SAM" id="MobiDB-lite"/>
    </source>
</evidence>
<dbReference type="InterPro" id="IPR001727">
    <property type="entry name" value="GDT1-like"/>
</dbReference>
<evidence type="ECO:0000256" key="1">
    <source>
        <dbReference type="ARBA" id="ARBA00004141"/>
    </source>
</evidence>
<keyword evidence="4 6" id="KW-1133">Transmembrane helix</keyword>
<keyword evidence="3 6" id="KW-0812">Transmembrane</keyword>
<dbReference type="AlphaFoldDB" id="A0A1B6J985"/>
<keyword evidence="5 6" id="KW-0472">Membrane</keyword>
<organism evidence="8">
    <name type="scientific">Homalodisca liturata</name>
    <dbReference type="NCBI Taxonomy" id="320908"/>
    <lineage>
        <taxon>Eukaryota</taxon>
        <taxon>Metazoa</taxon>
        <taxon>Ecdysozoa</taxon>
        <taxon>Arthropoda</taxon>
        <taxon>Hexapoda</taxon>
        <taxon>Insecta</taxon>
        <taxon>Pterygota</taxon>
        <taxon>Neoptera</taxon>
        <taxon>Paraneoptera</taxon>
        <taxon>Hemiptera</taxon>
        <taxon>Auchenorrhyncha</taxon>
        <taxon>Membracoidea</taxon>
        <taxon>Cicadellidae</taxon>
        <taxon>Cicadellinae</taxon>
        <taxon>Proconiini</taxon>
        <taxon>Homalodisca</taxon>
    </lineage>
</organism>
<evidence type="ECO:0000256" key="6">
    <source>
        <dbReference type="RuleBase" id="RU365102"/>
    </source>
</evidence>
<sequence>METSLKCVLIFVSVYMNFLKLSSAEKEPVEDEIIKTDSITQSPLSLADMHLEGPAEITLSGFVHAFVASFSVIIVSEIGDKTFFIAAIMAMKHSRLTVFLGAISALVLMTVLSVLFGWLATVIPRNIVFYVSTALFAIFGFKMLWEGYHMQPGGAQEEIEEVQADLRKRDGEAAANEAGTSCQPVVSEPQVADEGEGEVKPSDGVTQDPPKIDKEVHLMSADPESGRHKRQNILKLVSRIFLQAFTLTFLAEWGDRSQLTTILLAAREDIYGVMVGGIVGHSMCTGVAVLGGRFVAQRISVRTVTLIGGAVFLIFAVSALIFTPLGGDEA</sequence>
<evidence type="ECO:0000256" key="5">
    <source>
        <dbReference type="ARBA" id="ARBA00023136"/>
    </source>
</evidence>
<feature type="region of interest" description="Disordered" evidence="7">
    <location>
        <begin position="173"/>
        <end position="210"/>
    </location>
</feature>
<feature type="transmembrane region" description="Helical" evidence="6">
    <location>
        <begin position="270"/>
        <end position="292"/>
    </location>
</feature>
<dbReference type="GO" id="GO:0005384">
    <property type="term" value="F:manganese ion transmembrane transporter activity"/>
    <property type="evidence" value="ECO:0007669"/>
    <property type="project" value="TreeGrafter"/>
</dbReference>
<dbReference type="Pfam" id="PF01169">
    <property type="entry name" value="GDT1"/>
    <property type="match status" value="2"/>
</dbReference>
<comment type="similarity">
    <text evidence="2 6">Belongs to the GDT1 family.</text>
</comment>
<feature type="signal peptide" evidence="6">
    <location>
        <begin position="1"/>
        <end position="24"/>
    </location>
</feature>
<feature type="transmembrane region" description="Helical" evidence="6">
    <location>
        <begin position="96"/>
        <end position="121"/>
    </location>
</feature>
<dbReference type="PANTHER" id="PTHR12608:SF1">
    <property type="entry name" value="TRANSMEMBRANE PROTEIN 165"/>
    <property type="match status" value="1"/>
</dbReference>